<proteinExistence type="predicted"/>
<name>A0A4Z1EEI3_9HELO</name>
<evidence type="ECO:0000313" key="2">
    <source>
        <dbReference type="Proteomes" id="UP000297777"/>
    </source>
</evidence>
<reference evidence="1 2" key="1">
    <citation type="submission" date="2017-12" db="EMBL/GenBank/DDBJ databases">
        <title>Comparative genomics of Botrytis spp.</title>
        <authorList>
            <person name="Valero-Jimenez C.A."/>
            <person name="Tapia P."/>
            <person name="Veloso J."/>
            <person name="Silva-Moreno E."/>
            <person name="Staats M."/>
            <person name="Valdes J.H."/>
            <person name="Van Kan J.A.L."/>
        </authorList>
    </citation>
    <scope>NUCLEOTIDE SEQUENCE [LARGE SCALE GENOMIC DNA]</scope>
    <source>
        <strain evidence="1 2">Bt9001</strain>
    </source>
</reference>
<dbReference type="Proteomes" id="UP000297777">
    <property type="component" value="Unassembled WGS sequence"/>
</dbReference>
<comment type="caution">
    <text evidence="1">The sequence shown here is derived from an EMBL/GenBank/DDBJ whole genome shotgun (WGS) entry which is preliminary data.</text>
</comment>
<organism evidence="1 2">
    <name type="scientific">Botrytis tulipae</name>
    <dbReference type="NCBI Taxonomy" id="87230"/>
    <lineage>
        <taxon>Eukaryota</taxon>
        <taxon>Fungi</taxon>
        <taxon>Dikarya</taxon>
        <taxon>Ascomycota</taxon>
        <taxon>Pezizomycotina</taxon>
        <taxon>Leotiomycetes</taxon>
        <taxon>Helotiales</taxon>
        <taxon>Sclerotiniaceae</taxon>
        <taxon>Botrytis</taxon>
    </lineage>
</organism>
<dbReference type="OrthoDB" id="3460703at2759"/>
<gene>
    <name evidence="1" type="ORF">BTUL_0253g00030</name>
</gene>
<evidence type="ECO:0000313" key="1">
    <source>
        <dbReference type="EMBL" id="TGO07687.1"/>
    </source>
</evidence>
<sequence length="196" mass="22010">MVRRINIDQGLDLASDSELARMLNELCWTIDQRNPLLLIQNGNPHFHVIAAFVLPDSEIAIVNTEHATMKFFKIQISRNLNQYQTTRAQHALQALRTAFFAGQAVVEQGMVVSITYTPYDSNNHSTVGSDLLALGFAGENVMAIRRAFERRELYCEVTDDHGNVLQGMIPPQPNSATRRQYFTGRNAMQVLGSMAE</sequence>
<protein>
    <submittedName>
        <fullName evidence="1">Uncharacterized protein</fullName>
    </submittedName>
</protein>
<dbReference type="AlphaFoldDB" id="A0A4Z1EEI3"/>
<dbReference type="EMBL" id="PQXH01000253">
    <property type="protein sequence ID" value="TGO07687.1"/>
    <property type="molecule type" value="Genomic_DNA"/>
</dbReference>
<keyword evidence="2" id="KW-1185">Reference proteome</keyword>
<accession>A0A4Z1EEI3</accession>